<dbReference type="RefSeq" id="WP_071793764.1">
    <property type="nucleotide sequence ID" value="NZ_LZDD01000002.1"/>
</dbReference>
<dbReference type="STRING" id="1856638.A9Q68_05865"/>
<dbReference type="EMBL" id="LZDD01000002">
    <property type="protein sequence ID" value="OJF71508.1"/>
    <property type="molecule type" value="Genomic_DNA"/>
</dbReference>
<dbReference type="Proteomes" id="UP000182015">
    <property type="component" value="Unassembled WGS sequence"/>
</dbReference>
<feature type="transmembrane region" description="Helical" evidence="1">
    <location>
        <begin position="50"/>
        <end position="72"/>
    </location>
</feature>
<keyword evidence="1" id="KW-1133">Transmembrane helix</keyword>
<feature type="transmembrane region" description="Helical" evidence="1">
    <location>
        <begin position="6"/>
        <end position="30"/>
    </location>
</feature>
<keyword evidence="3" id="KW-1185">Reference proteome</keyword>
<reference evidence="3" key="1">
    <citation type="submission" date="2016-06" db="EMBL/GenBank/DDBJ databases">
        <authorList>
            <person name="de Vries S.P.W."/>
            <person name="Hadjirin N.F."/>
            <person name="Lay E.M."/>
            <person name="Zadoks R.N."/>
            <person name="Peacock S.J."/>
            <person name="Parkhill J."/>
            <person name="Grant A.J."/>
            <person name="Mcdougall S."/>
            <person name="Holmes M.A."/>
        </authorList>
    </citation>
    <scope>NUCLEOTIDE SEQUENCE [LARGE SCALE GENOMIC DNA]</scope>
    <source>
        <strain evidence="3">NZ1587</strain>
    </source>
</reference>
<organism evidence="2 3">
    <name type="scientific">Streptococcus bovimastitidis</name>
    <dbReference type="NCBI Taxonomy" id="1856638"/>
    <lineage>
        <taxon>Bacteria</taxon>
        <taxon>Bacillati</taxon>
        <taxon>Bacillota</taxon>
        <taxon>Bacilli</taxon>
        <taxon>Lactobacillales</taxon>
        <taxon>Streptococcaceae</taxon>
        <taxon>Streptococcus</taxon>
    </lineage>
</organism>
<proteinExistence type="predicted"/>
<evidence type="ECO:0000313" key="2">
    <source>
        <dbReference type="EMBL" id="OJF71508.1"/>
    </source>
</evidence>
<dbReference type="InterPro" id="IPR025134">
    <property type="entry name" value="DUF4059"/>
</dbReference>
<comment type="caution">
    <text evidence="2">The sequence shown here is derived from an EMBL/GenBank/DDBJ whole genome shotgun (WGS) entry which is preliminary data.</text>
</comment>
<evidence type="ECO:0000313" key="3">
    <source>
        <dbReference type="Proteomes" id="UP000182015"/>
    </source>
</evidence>
<gene>
    <name evidence="2" type="ORF">A9Q68_05865</name>
</gene>
<name>A0A1L8ML94_9STRE</name>
<accession>A0A1L8ML94</accession>
<dbReference type="OrthoDB" id="2243356at2"/>
<protein>
    <submittedName>
        <fullName evidence="2">Amino acid ABC transporter</fullName>
    </submittedName>
</protein>
<evidence type="ECO:0000256" key="1">
    <source>
        <dbReference type="SAM" id="Phobius"/>
    </source>
</evidence>
<keyword evidence="1" id="KW-0472">Membrane</keyword>
<dbReference type="Pfam" id="PF13268">
    <property type="entry name" value="DUF4059"/>
    <property type="match status" value="1"/>
</dbReference>
<dbReference type="AlphaFoldDB" id="A0A1L8ML94"/>
<keyword evidence="1" id="KW-0812">Transmembrane</keyword>
<sequence length="74" mass="8387">MVLELFSLYLQGLLIAFVLVLAICLLWMFLRARSKKDKTAIEKQAFLYDILMIAILLVPVLSFAVMAVLLVLKS</sequence>